<evidence type="ECO:0000259" key="1">
    <source>
        <dbReference type="Pfam" id="PF02617"/>
    </source>
</evidence>
<dbReference type="SUPFAM" id="SSF54736">
    <property type="entry name" value="ClpS-like"/>
    <property type="match status" value="1"/>
</dbReference>
<keyword evidence="2" id="KW-0378">Hydrolase</keyword>
<dbReference type="Proteomes" id="UP000680038">
    <property type="component" value="Unassembled WGS sequence"/>
</dbReference>
<dbReference type="Gene3D" id="3.30.1390.10">
    <property type="match status" value="1"/>
</dbReference>
<dbReference type="GO" id="GO:0006508">
    <property type="term" value="P:proteolysis"/>
    <property type="evidence" value="ECO:0007669"/>
    <property type="project" value="UniProtKB-KW"/>
</dbReference>
<organism evidence="2 3">
    <name type="scientific">Dyadobacter helix</name>
    <dbReference type="NCBI Taxonomy" id="2822344"/>
    <lineage>
        <taxon>Bacteria</taxon>
        <taxon>Pseudomonadati</taxon>
        <taxon>Bacteroidota</taxon>
        <taxon>Cytophagia</taxon>
        <taxon>Cytophagales</taxon>
        <taxon>Spirosomataceae</taxon>
        <taxon>Dyadobacter</taxon>
    </lineage>
</organism>
<feature type="domain" description="Adaptor protein ClpS core" evidence="1">
    <location>
        <begin position="22"/>
        <end position="83"/>
    </location>
</feature>
<comment type="caution">
    <text evidence="2">The sequence shown here is derived from an EMBL/GenBank/DDBJ whole genome shotgun (WGS) entry which is preliminary data.</text>
</comment>
<accession>A0A916J8X4</accession>
<dbReference type="GO" id="GO:0008233">
    <property type="term" value="F:peptidase activity"/>
    <property type="evidence" value="ECO:0007669"/>
    <property type="project" value="UniProtKB-KW"/>
</dbReference>
<dbReference type="RefSeq" id="WP_215237446.1">
    <property type="nucleotide sequence ID" value="NZ_CAJRAF010000001.1"/>
</dbReference>
<dbReference type="InterPro" id="IPR003769">
    <property type="entry name" value="ClpS_core"/>
</dbReference>
<proteinExistence type="predicted"/>
<dbReference type="AlphaFoldDB" id="A0A916J8X4"/>
<dbReference type="GO" id="GO:0030163">
    <property type="term" value="P:protein catabolic process"/>
    <property type="evidence" value="ECO:0007669"/>
    <property type="project" value="InterPro"/>
</dbReference>
<gene>
    <name evidence="2" type="primary">clpS</name>
    <name evidence="2" type="ORF">DYBT9275_00719</name>
</gene>
<reference evidence="2" key="1">
    <citation type="submission" date="2021-04" db="EMBL/GenBank/DDBJ databases">
        <authorList>
            <person name="Rodrigo-Torres L."/>
            <person name="Arahal R. D."/>
            <person name="Lucena T."/>
        </authorList>
    </citation>
    <scope>NUCLEOTIDE SEQUENCE</scope>
    <source>
        <strain evidence="2">CECT 9275</strain>
    </source>
</reference>
<name>A0A916J8X4_9BACT</name>
<keyword evidence="2" id="KW-0645">Protease</keyword>
<dbReference type="InterPro" id="IPR014719">
    <property type="entry name" value="Ribosomal_bL12_C/ClpS-like"/>
</dbReference>
<protein>
    <submittedName>
        <fullName evidence="2">ATP-dependent Clp protease adapter protein ClpS</fullName>
    </submittedName>
</protein>
<dbReference type="EMBL" id="CAJRAF010000001">
    <property type="protein sequence ID" value="CAG4991286.1"/>
    <property type="molecule type" value="Genomic_DNA"/>
</dbReference>
<evidence type="ECO:0000313" key="3">
    <source>
        <dbReference type="Proteomes" id="UP000680038"/>
    </source>
</evidence>
<evidence type="ECO:0000313" key="2">
    <source>
        <dbReference type="EMBL" id="CAG4991286.1"/>
    </source>
</evidence>
<dbReference type="Pfam" id="PF02617">
    <property type="entry name" value="ClpS"/>
    <property type="match status" value="1"/>
</dbReference>
<sequence length="91" mass="10528">MQVLIDTDEEILEKTVETDIKKLVIYNDDVNTFDWVIDTLIEVCNHSSEQAEQCTIIIHYKGKCSVKEGEFEELVPMRNEICKRGISAEIH</sequence>
<keyword evidence="3" id="KW-1185">Reference proteome</keyword>